<accession>A0A9K3CYM8</accession>
<feature type="transmembrane region" description="Helical" evidence="6">
    <location>
        <begin position="34"/>
        <end position="57"/>
    </location>
</feature>
<dbReference type="PANTHER" id="PTHR10283:SF92">
    <property type="entry name" value="LOW-AFFINITY PHOSPHATE TRANSPORTER PHO91"/>
    <property type="match status" value="1"/>
</dbReference>
<feature type="transmembrane region" description="Helical" evidence="6">
    <location>
        <begin position="189"/>
        <end position="207"/>
    </location>
</feature>
<protein>
    <recommendedName>
        <fullName evidence="7">Citrate transporter-like domain-containing protein</fullName>
    </recommendedName>
</protein>
<feature type="transmembrane region" description="Helical" evidence="6">
    <location>
        <begin position="253"/>
        <end position="284"/>
    </location>
</feature>
<dbReference type="GO" id="GO:0005315">
    <property type="term" value="F:phosphate transmembrane transporter activity"/>
    <property type="evidence" value="ECO:0007669"/>
    <property type="project" value="TreeGrafter"/>
</dbReference>
<dbReference type="Proteomes" id="UP000265618">
    <property type="component" value="Unassembled WGS sequence"/>
</dbReference>
<comment type="subcellular location">
    <subcellularLocation>
        <location evidence="1">Membrane</location>
        <topology evidence="1">Multi-pass membrane protein</topology>
    </subcellularLocation>
</comment>
<dbReference type="PANTHER" id="PTHR10283">
    <property type="entry name" value="SOLUTE CARRIER FAMILY 13 MEMBER"/>
    <property type="match status" value="1"/>
</dbReference>
<dbReference type="GO" id="GO:0005886">
    <property type="term" value="C:plasma membrane"/>
    <property type="evidence" value="ECO:0007669"/>
    <property type="project" value="TreeGrafter"/>
</dbReference>
<dbReference type="Pfam" id="PF03600">
    <property type="entry name" value="CitMHS"/>
    <property type="match status" value="1"/>
</dbReference>
<feature type="transmembrane region" description="Helical" evidence="6">
    <location>
        <begin position="77"/>
        <end position="101"/>
    </location>
</feature>
<proteinExistence type="predicted"/>
<evidence type="ECO:0000256" key="6">
    <source>
        <dbReference type="SAM" id="Phobius"/>
    </source>
</evidence>
<evidence type="ECO:0000256" key="3">
    <source>
        <dbReference type="ARBA" id="ARBA00022692"/>
    </source>
</evidence>
<dbReference type="OrthoDB" id="10260443at2759"/>
<feature type="transmembrane region" description="Helical" evidence="6">
    <location>
        <begin position="337"/>
        <end position="363"/>
    </location>
</feature>
<feature type="transmembrane region" description="Helical" evidence="6">
    <location>
        <begin position="12"/>
        <end position="29"/>
    </location>
</feature>
<evidence type="ECO:0000256" key="1">
    <source>
        <dbReference type="ARBA" id="ARBA00004141"/>
    </source>
</evidence>
<sequence length="368" mass="38805">MNYVLSCVISNVAAPVLCISFVLPLLRILPANSVFARGVIMAICLSGNIAGMASPLASPQAAVAVGLLDDAGYEISFGAFMLNTLPSSVVLLIVSYIAVLVTMPPLSLSLSPSTPLMPDCIVSYIAVLVTMPPDIDTVPSICSPTKVKRETPQQLDVARRQMRAVKVITLVSVALWLASPIISDYVGPTSMISLIPVVLLFGTGLLDKSDIPKLRWSVTLLLFGGSVLGLAVKRSSLLDIVSESLSTLESLDLWVLVLVLSGVMTCVAAFISHTVSAILLLPIMIVVAENTGKVRLIVMLVTFMASNTSPLPVSSFPNISALQVERDGKGYLTPKDILFYGGGLTIVALIVDLSVGYFVGLGFGGLDD</sequence>
<name>A0A9K3CYM8_9EUKA</name>
<dbReference type="InterPro" id="IPR004680">
    <property type="entry name" value="Cit_transptr-like_dom"/>
</dbReference>
<feature type="transmembrane region" description="Helical" evidence="6">
    <location>
        <begin position="214"/>
        <end position="233"/>
    </location>
</feature>
<gene>
    <name evidence="8" type="ORF">KIPB_007032</name>
</gene>
<dbReference type="AlphaFoldDB" id="A0A9K3CYM8"/>
<evidence type="ECO:0000256" key="4">
    <source>
        <dbReference type="ARBA" id="ARBA00022989"/>
    </source>
</evidence>
<evidence type="ECO:0000256" key="5">
    <source>
        <dbReference type="ARBA" id="ARBA00023136"/>
    </source>
</evidence>
<dbReference type="EMBL" id="BDIP01001913">
    <property type="protein sequence ID" value="GIQ85382.1"/>
    <property type="molecule type" value="Genomic_DNA"/>
</dbReference>
<dbReference type="GO" id="GO:0006817">
    <property type="term" value="P:phosphate ion transport"/>
    <property type="evidence" value="ECO:0007669"/>
    <property type="project" value="TreeGrafter"/>
</dbReference>
<evidence type="ECO:0000256" key="2">
    <source>
        <dbReference type="ARBA" id="ARBA00022448"/>
    </source>
</evidence>
<evidence type="ECO:0000313" key="8">
    <source>
        <dbReference type="EMBL" id="GIQ85382.1"/>
    </source>
</evidence>
<evidence type="ECO:0000259" key="7">
    <source>
        <dbReference type="Pfam" id="PF03600"/>
    </source>
</evidence>
<feature type="domain" description="Citrate transporter-like" evidence="7">
    <location>
        <begin position="190"/>
        <end position="349"/>
    </location>
</feature>
<keyword evidence="4 6" id="KW-1133">Transmembrane helix</keyword>
<organism evidence="8 9">
    <name type="scientific">Kipferlia bialata</name>
    <dbReference type="NCBI Taxonomy" id="797122"/>
    <lineage>
        <taxon>Eukaryota</taxon>
        <taxon>Metamonada</taxon>
        <taxon>Carpediemonas-like organisms</taxon>
        <taxon>Kipferlia</taxon>
    </lineage>
</organism>
<reference evidence="8 9" key="1">
    <citation type="journal article" date="2018" name="PLoS ONE">
        <title>The draft genome of Kipferlia bialata reveals reductive genome evolution in fornicate parasites.</title>
        <authorList>
            <person name="Tanifuji G."/>
            <person name="Takabayashi S."/>
            <person name="Kume K."/>
            <person name="Takagi M."/>
            <person name="Nakayama T."/>
            <person name="Kamikawa R."/>
            <person name="Inagaki Y."/>
            <person name="Hashimoto T."/>
        </authorList>
    </citation>
    <scope>NUCLEOTIDE SEQUENCE [LARGE SCALE GENOMIC DNA]</scope>
    <source>
        <strain evidence="8">NY0173</strain>
    </source>
</reference>
<keyword evidence="5 6" id="KW-0472">Membrane</keyword>
<keyword evidence="9" id="KW-1185">Reference proteome</keyword>
<evidence type="ECO:0000313" key="9">
    <source>
        <dbReference type="Proteomes" id="UP000265618"/>
    </source>
</evidence>
<keyword evidence="3 6" id="KW-0812">Transmembrane</keyword>
<comment type="caution">
    <text evidence="8">The sequence shown here is derived from an EMBL/GenBank/DDBJ whole genome shotgun (WGS) entry which is preliminary data.</text>
</comment>
<keyword evidence="2" id="KW-0813">Transport</keyword>
<dbReference type="GO" id="GO:0006797">
    <property type="term" value="P:polyphosphate metabolic process"/>
    <property type="evidence" value="ECO:0007669"/>
    <property type="project" value="TreeGrafter"/>
</dbReference>